<proteinExistence type="predicted"/>
<evidence type="ECO:0000313" key="1">
    <source>
        <dbReference type="EMBL" id="MDT6975713.1"/>
    </source>
</evidence>
<dbReference type="AlphaFoldDB" id="A0ABD5FT47"/>
<organism evidence="1 2">
    <name type="scientific">Bacteroides fragilis</name>
    <dbReference type="NCBI Taxonomy" id="817"/>
    <lineage>
        <taxon>Bacteria</taxon>
        <taxon>Pseudomonadati</taxon>
        <taxon>Bacteroidota</taxon>
        <taxon>Bacteroidia</taxon>
        <taxon>Bacteroidales</taxon>
        <taxon>Bacteroidaceae</taxon>
        <taxon>Bacteroides</taxon>
    </lineage>
</organism>
<evidence type="ECO:0000313" key="2">
    <source>
        <dbReference type="Proteomes" id="UP001258434"/>
    </source>
</evidence>
<reference evidence="1 2" key="2">
    <citation type="submission" date="2023-08" db="EMBL/GenBank/DDBJ databases">
        <authorList>
            <person name="Du M."/>
            <person name="Liu C."/>
            <person name="Liu S.-J."/>
        </authorList>
    </citation>
    <scope>NUCLEOTIDE SEQUENCE [LARGE SCALE GENOMIC DNA]</scope>
    <source>
        <strain evidence="1 2">GS077</strain>
    </source>
</reference>
<gene>
    <name evidence="1" type="ORF">BFGS077_000966</name>
</gene>
<dbReference type="Proteomes" id="UP001258434">
    <property type="component" value="Unassembled WGS sequence"/>
</dbReference>
<dbReference type="EMBL" id="JAVFHL010000001">
    <property type="protein sequence ID" value="MDT6975713.1"/>
    <property type="molecule type" value="Genomic_DNA"/>
</dbReference>
<comment type="caution">
    <text evidence="1">The sequence shown here is derived from an EMBL/GenBank/DDBJ whole genome shotgun (WGS) entry which is preliminary data.</text>
</comment>
<name>A0ABD5FT47_BACFG</name>
<reference evidence="2" key="1">
    <citation type="submission" date="2023-07" db="EMBL/GenBank/DDBJ databases">
        <title>A gut symbiont ubiquitin homologue binds and inactivates peptidyl-prolyl isomerase to mediate the interbacterial arms race in the human gut.</title>
        <authorList>
            <person name="Jiang K."/>
            <person name="Li W."/>
            <person name="Tong M."/>
            <person name="Xu J."/>
            <person name="Chen Z."/>
            <person name="Yang Y."/>
            <person name="Zang Y."/>
            <person name="Jiao X."/>
            <person name="Liu C."/>
            <person name="Lim B."/>
            <person name="Jiang X."/>
            <person name="Wang J."/>
            <person name="Wu D."/>
            <person name="Wang M."/>
            <person name="Liu S.-J."/>
            <person name="Shao F."/>
            <person name="Gao X."/>
        </authorList>
    </citation>
    <scope>NUCLEOTIDE SEQUENCE [LARGE SCALE GENOMIC DNA]</scope>
    <source>
        <strain evidence="2">GS077</strain>
    </source>
</reference>
<accession>A0ABD5FT47</accession>
<sequence length="46" mass="4910">MLILSVLIENKSRNGQGVNGVLCVCLTVSKQVYMISIGKISAQTIS</sequence>
<protein>
    <submittedName>
        <fullName evidence="1">Uncharacterized protein</fullName>
    </submittedName>
</protein>